<gene>
    <name evidence="1" type="ORF">JI742_07535</name>
</gene>
<organism evidence="1 2">
    <name type="scientific">Aquariibacter lacus</name>
    <dbReference type="NCBI Taxonomy" id="2801332"/>
    <lineage>
        <taxon>Bacteria</taxon>
        <taxon>Pseudomonadati</taxon>
        <taxon>Pseudomonadota</taxon>
        <taxon>Betaproteobacteria</taxon>
        <taxon>Burkholderiales</taxon>
        <taxon>Sphaerotilaceae</taxon>
        <taxon>Aquariibacter</taxon>
    </lineage>
</organism>
<dbReference type="SUPFAM" id="SSF52540">
    <property type="entry name" value="P-loop containing nucleoside triphosphate hydrolases"/>
    <property type="match status" value="1"/>
</dbReference>
<accession>A0A9X0XET8</accession>
<dbReference type="Proteomes" id="UP000643207">
    <property type="component" value="Unassembled WGS sequence"/>
</dbReference>
<reference evidence="1 2" key="1">
    <citation type="submission" date="2021-01" db="EMBL/GenBank/DDBJ databases">
        <title>Piscinibacter sp. Jin2 Genome sequencing and assembly.</title>
        <authorList>
            <person name="Kim I."/>
        </authorList>
    </citation>
    <scope>NUCLEOTIDE SEQUENCE [LARGE SCALE GENOMIC DNA]</scope>
    <source>
        <strain evidence="1 2">Jin2</strain>
    </source>
</reference>
<dbReference type="Gene3D" id="3.40.50.300">
    <property type="entry name" value="P-loop containing nucleotide triphosphate hydrolases"/>
    <property type="match status" value="1"/>
</dbReference>
<sequence length="297" mass="31437">MAEPLKNPFSRALDVAFMLRNPPPPLDEVLPGLLAKTVGLGVGPGAVSKTMLMLQVAIAKATGTPLFGGAMGGLVGGTPVRPQQPERVVLVLAEELAEVVWGRLQAIASVQLGGLDIDPDRALALLSQNLVIHSLAGEEQVNLLSDGLEKTAAGDLLLQACRGARLVVLDPIREFHNADENDSAAMGALVRHIKRYARVTGAAWLLVHHTSRAAALNGYGDTADAGRGSTALTNAVRWQLNLSRPTRQTAMQHGLRDGALHQHVLLDIPKANYIATPETMLLRRGPHGVLLPASEVA</sequence>
<keyword evidence="2" id="KW-1185">Reference proteome</keyword>
<comment type="caution">
    <text evidence="1">The sequence shown here is derived from an EMBL/GenBank/DDBJ whole genome shotgun (WGS) entry which is preliminary data.</text>
</comment>
<evidence type="ECO:0000313" key="2">
    <source>
        <dbReference type="Proteomes" id="UP000643207"/>
    </source>
</evidence>
<dbReference type="InterPro" id="IPR027417">
    <property type="entry name" value="P-loop_NTPase"/>
</dbReference>
<protein>
    <submittedName>
        <fullName evidence="1">AAA family ATPase</fullName>
    </submittedName>
</protein>
<dbReference type="EMBL" id="JAERRA010000001">
    <property type="protein sequence ID" value="MBL0719738.1"/>
    <property type="molecule type" value="Genomic_DNA"/>
</dbReference>
<dbReference type="AlphaFoldDB" id="A0A9X0XET8"/>
<evidence type="ECO:0000313" key="1">
    <source>
        <dbReference type="EMBL" id="MBL0719738.1"/>
    </source>
</evidence>
<proteinExistence type="predicted"/>
<name>A0A9X0XET8_9BURK</name>
<dbReference type="Pfam" id="PF13481">
    <property type="entry name" value="AAA_25"/>
    <property type="match status" value="1"/>
</dbReference>
<dbReference type="RefSeq" id="WP_201825196.1">
    <property type="nucleotide sequence ID" value="NZ_JAERRA010000001.1"/>
</dbReference>